<reference evidence="3" key="2">
    <citation type="submission" date="2015-01" db="EMBL/GenBank/DDBJ databases">
        <title>Evolutionary Origins and Diversification of the Mycorrhizal Mutualists.</title>
        <authorList>
            <consortium name="DOE Joint Genome Institute"/>
            <consortium name="Mycorrhizal Genomics Consortium"/>
            <person name="Kohler A."/>
            <person name="Kuo A."/>
            <person name="Nagy L.G."/>
            <person name="Floudas D."/>
            <person name="Copeland A."/>
            <person name="Barry K.W."/>
            <person name="Cichocki N."/>
            <person name="Veneault-Fourrey C."/>
            <person name="LaButti K."/>
            <person name="Lindquist E.A."/>
            <person name="Lipzen A."/>
            <person name="Lundell T."/>
            <person name="Morin E."/>
            <person name="Murat C."/>
            <person name="Riley R."/>
            <person name="Ohm R."/>
            <person name="Sun H."/>
            <person name="Tunlid A."/>
            <person name="Henrissat B."/>
            <person name="Grigoriev I.V."/>
            <person name="Hibbett D.S."/>
            <person name="Martin F."/>
        </authorList>
    </citation>
    <scope>NUCLEOTIDE SEQUENCE [LARGE SCALE GENOMIC DNA]</scope>
    <source>
        <strain evidence="3">Foug A</strain>
    </source>
</reference>
<dbReference type="Proteomes" id="UP000053989">
    <property type="component" value="Unassembled WGS sequence"/>
</dbReference>
<accession>A0A0C3DZ54</accession>
<evidence type="ECO:0000256" key="1">
    <source>
        <dbReference type="SAM" id="MobiDB-lite"/>
    </source>
</evidence>
<protein>
    <submittedName>
        <fullName evidence="2">Uncharacterized protein</fullName>
    </submittedName>
</protein>
<dbReference type="InParanoid" id="A0A0C3DZ54"/>
<proteinExistence type="predicted"/>
<dbReference type="AlphaFoldDB" id="A0A0C3DZ54"/>
<gene>
    <name evidence="2" type="ORF">SCLCIDRAFT_419841</name>
</gene>
<feature type="region of interest" description="Disordered" evidence="1">
    <location>
        <begin position="273"/>
        <end position="296"/>
    </location>
</feature>
<keyword evidence="3" id="KW-1185">Reference proteome</keyword>
<organism evidence="2 3">
    <name type="scientific">Scleroderma citrinum Foug A</name>
    <dbReference type="NCBI Taxonomy" id="1036808"/>
    <lineage>
        <taxon>Eukaryota</taxon>
        <taxon>Fungi</taxon>
        <taxon>Dikarya</taxon>
        <taxon>Basidiomycota</taxon>
        <taxon>Agaricomycotina</taxon>
        <taxon>Agaricomycetes</taxon>
        <taxon>Agaricomycetidae</taxon>
        <taxon>Boletales</taxon>
        <taxon>Sclerodermatineae</taxon>
        <taxon>Sclerodermataceae</taxon>
        <taxon>Scleroderma</taxon>
    </lineage>
</organism>
<reference evidence="2 3" key="1">
    <citation type="submission" date="2014-04" db="EMBL/GenBank/DDBJ databases">
        <authorList>
            <consortium name="DOE Joint Genome Institute"/>
            <person name="Kuo A."/>
            <person name="Kohler A."/>
            <person name="Nagy L.G."/>
            <person name="Floudas D."/>
            <person name="Copeland A."/>
            <person name="Barry K.W."/>
            <person name="Cichocki N."/>
            <person name="Veneault-Fourrey C."/>
            <person name="LaButti K."/>
            <person name="Lindquist E.A."/>
            <person name="Lipzen A."/>
            <person name="Lundell T."/>
            <person name="Morin E."/>
            <person name="Murat C."/>
            <person name="Sun H."/>
            <person name="Tunlid A."/>
            <person name="Henrissat B."/>
            <person name="Grigoriev I.V."/>
            <person name="Hibbett D.S."/>
            <person name="Martin F."/>
            <person name="Nordberg H.P."/>
            <person name="Cantor M.N."/>
            <person name="Hua S.X."/>
        </authorList>
    </citation>
    <scope>NUCLEOTIDE SEQUENCE [LARGE SCALE GENOMIC DNA]</scope>
    <source>
        <strain evidence="2 3">Foug A</strain>
    </source>
</reference>
<dbReference type="EMBL" id="KN822020">
    <property type="protein sequence ID" value="KIM65840.1"/>
    <property type="molecule type" value="Genomic_DNA"/>
</dbReference>
<evidence type="ECO:0000313" key="3">
    <source>
        <dbReference type="Proteomes" id="UP000053989"/>
    </source>
</evidence>
<sequence length="360" mass="39788">MTPVAQVQPFALENLRGSLCFCGIPTTADHEFCFCSTKCARADALRALDASESHYRKVFRRACVGPAPGLRHQASAGMLHPNPPPLQQSWETRLRSPKHVQPVNMRPEQPQCHKNDVYAIRPTLEQVAGAVFAKTARTGEGLARSNYETQRRGADSKKGEVLRQRMNVGRHDYDNYAAPTPKSLYAIPMPVDAPPRPTLRRAQPSTTGLKDNIQKSVGQLFHNGKGKAPENAFERNFQPHPEPSTPGRVFGHPINPQFPRNNPRPHAPRPLPSVPSVVRPLPKVPATGPQCRDAPTEVKKSKTLRRSASVAGWFTSPKNSAMGGEEALMDAFALVRAELRAVGDEEFDAEDYFKADRDDM</sequence>
<feature type="compositionally biased region" description="Low complexity" evidence="1">
    <location>
        <begin position="274"/>
        <end position="285"/>
    </location>
</feature>
<dbReference type="HOGENOM" id="CLU_794673_0_0_1"/>
<dbReference type="OrthoDB" id="3270792at2759"/>
<name>A0A0C3DZ54_9AGAM</name>
<evidence type="ECO:0000313" key="2">
    <source>
        <dbReference type="EMBL" id="KIM65840.1"/>
    </source>
</evidence>